<dbReference type="EMBL" id="CM000587">
    <property type="protein sequence ID" value="EWG49165.1"/>
    <property type="molecule type" value="Genomic_DNA"/>
</dbReference>
<gene>
    <name evidence="1" type="ORF">FVEG_16424</name>
</gene>
<dbReference type="GeneID" id="30073300"/>
<dbReference type="eggNOG" id="ENOG502SMS4">
    <property type="taxonomic scope" value="Eukaryota"/>
</dbReference>
<accession>W7MNL3</accession>
<dbReference type="Proteomes" id="UP000009096">
    <property type="component" value="Chromosome 10"/>
</dbReference>
<name>W7MNL3_GIBM7</name>
<reference evidence="1 2" key="1">
    <citation type="journal article" date="2010" name="Nature">
        <title>Comparative genomics reveals mobile pathogenicity chromosomes in Fusarium.</title>
        <authorList>
            <person name="Ma L.J."/>
            <person name="van der Does H.C."/>
            <person name="Borkovich K.A."/>
            <person name="Coleman J.J."/>
            <person name="Daboussi M.J."/>
            <person name="Di Pietro A."/>
            <person name="Dufresne M."/>
            <person name="Freitag M."/>
            <person name="Grabherr M."/>
            <person name="Henrissat B."/>
            <person name="Houterman P.M."/>
            <person name="Kang S."/>
            <person name="Shim W.B."/>
            <person name="Woloshuk C."/>
            <person name="Xie X."/>
            <person name="Xu J.R."/>
            <person name="Antoniw J."/>
            <person name="Baker S.E."/>
            <person name="Bluhm B.H."/>
            <person name="Breakspear A."/>
            <person name="Brown D.W."/>
            <person name="Butchko R.A."/>
            <person name="Chapman S."/>
            <person name="Coulson R."/>
            <person name="Coutinho P.M."/>
            <person name="Danchin E.G."/>
            <person name="Diener A."/>
            <person name="Gale L.R."/>
            <person name="Gardiner D.M."/>
            <person name="Goff S."/>
            <person name="Hammond-Kosack K.E."/>
            <person name="Hilburn K."/>
            <person name="Hua-Van A."/>
            <person name="Jonkers W."/>
            <person name="Kazan K."/>
            <person name="Kodira C.D."/>
            <person name="Koehrsen M."/>
            <person name="Kumar L."/>
            <person name="Lee Y.H."/>
            <person name="Li L."/>
            <person name="Manners J.M."/>
            <person name="Miranda-Saavedra D."/>
            <person name="Mukherjee M."/>
            <person name="Park G."/>
            <person name="Park J."/>
            <person name="Park S.Y."/>
            <person name="Proctor R.H."/>
            <person name="Regev A."/>
            <person name="Ruiz-Roldan M.C."/>
            <person name="Sain D."/>
            <person name="Sakthikumar S."/>
            <person name="Sykes S."/>
            <person name="Schwartz D.C."/>
            <person name="Turgeon B.G."/>
            <person name="Wapinski I."/>
            <person name="Yoder O."/>
            <person name="Young S."/>
            <person name="Zeng Q."/>
            <person name="Zhou S."/>
            <person name="Galagan J."/>
            <person name="Cuomo C.A."/>
            <person name="Kistler H.C."/>
            <person name="Rep M."/>
        </authorList>
    </citation>
    <scope>NUCLEOTIDE SEQUENCE [LARGE SCALE GENOMIC DNA]</scope>
    <source>
        <strain evidence="2">M3125 / FGSC 7600</strain>
    </source>
</reference>
<dbReference type="KEGG" id="fvr:FVEG_16424"/>
<sequence>MATSDVSQAGYDAPNHVVGALILVTIEVLKKEDVFKPDSEIHNLGLVLFMFIRWGREQSDYGVDEENWSWIYKIIDLAEEAGIKLTAPHNFEEDREDIKDHREEWAQWMGKWNNVKWNYRDDKGSTKLGGHEFDITRMSKAERQQHSLR</sequence>
<protein>
    <submittedName>
        <fullName evidence="1">Uncharacterized protein</fullName>
    </submittedName>
</protein>
<dbReference type="EMBL" id="DS022252">
    <property type="protein sequence ID" value="EWG49165.1"/>
    <property type="molecule type" value="Genomic_DNA"/>
</dbReference>
<dbReference type="AlphaFoldDB" id="W7MNL3"/>
<dbReference type="OrthoDB" id="10037289at2759"/>
<proteinExistence type="predicted"/>
<evidence type="ECO:0000313" key="1">
    <source>
        <dbReference type="EMBL" id="EWG49165.1"/>
    </source>
</evidence>
<keyword evidence="2" id="KW-1185">Reference proteome</keyword>
<organism evidence="1 2">
    <name type="scientific">Gibberella moniliformis (strain M3125 / FGSC 7600)</name>
    <name type="common">Maize ear and stalk rot fungus</name>
    <name type="synonym">Fusarium verticillioides</name>
    <dbReference type="NCBI Taxonomy" id="334819"/>
    <lineage>
        <taxon>Eukaryota</taxon>
        <taxon>Fungi</taxon>
        <taxon>Dikarya</taxon>
        <taxon>Ascomycota</taxon>
        <taxon>Pezizomycotina</taxon>
        <taxon>Sordariomycetes</taxon>
        <taxon>Hypocreomycetidae</taxon>
        <taxon>Hypocreales</taxon>
        <taxon>Nectriaceae</taxon>
        <taxon>Fusarium</taxon>
        <taxon>Fusarium fujikuroi species complex</taxon>
    </lineage>
</organism>
<dbReference type="RefSeq" id="XP_018755356.1">
    <property type="nucleotide sequence ID" value="XM_018905658.1"/>
</dbReference>
<evidence type="ECO:0000313" key="2">
    <source>
        <dbReference type="Proteomes" id="UP000009096"/>
    </source>
</evidence>
<dbReference type="VEuPathDB" id="FungiDB:FVEG_16424"/>